<protein>
    <submittedName>
        <fullName evidence="1">Uncharacterized protein</fullName>
    </submittedName>
</protein>
<sequence>MAASIAKGGAKNFVIGTEIVVYST</sequence>
<evidence type="ECO:0000313" key="2">
    <source>
        <dbReference type="Proteomes" id="UP000634136"/>
    </source>
</evidence>
<gene>
    <name evidence="1" type="ORF">G2W53_009454</name>
</gene>
<comment type="caution">
    <text evidence="1">The sequence shown here is derived from an EMBL/GenBank/DDBJ whole genome shotgun (WGS) entry which is preliminary data.</text>
</comment>
<dbReference type="EMBL" id="JAAIUW010000004">
    <property type="protein sequence ID" value="KAF7834595.1"/>
    <property type="molecule type" value="Genomic_DNA"/>
</dbReference>
<accession>A0A834WYB9</accession>
<dbReference type="AlphaFoldDB" id="A0A834WYB9"/>
<reference evidence="1" key="1">
    <citation type="submission" date="2020-09" db="EMBL/GenBank/DDBJ databases">
        <title>Genome-Enabled Discovery of Anthraquinone Biosynthesis in Senna tora.</title>
        <authorList>
            <person name="Kang S.-H."/>
            <person name="Pandey R.P."/>
            <person name="Lee C.-M."/>
            <person name="Sim J.-S."/>
            <person name="Jeong J.-T."/>
            <person name="Choi B.-S."/>
            <person name="Jung M."/>
            <person name="Ginzburg D."/>
            <person name="Zhao K."/>
            <person name="Won S.Y."/>
            <person name="Oh T.-J."/>
            <person name="Yu Y."/>
            <person name="Kim N.-H."/>
            <person name="Lee O.R."/>
            <person name="Lee T.-H."/>
            <person name="Bashyal P."/>
            <person name="Kim T.-S."/>
            <person name="Lee W.-H."/>
            <person name="Kawkins C."/>
            <person name="Kim C.-K."/>
            <person name="Kim J.S."/>
            <person name="Ahn B.O."/>
            <person name="Rhee S.Y."/>
            <person name="Sohng J.K."/>
        </authorList>
    </citation>
    <scope>NUCLEOTIDE SEQUENCE</scope>
    <source>
        <tissue evidence="1">Leaf</tissue>
    </source>
</reference>
<dbReference type="Proteomes" id="UP000634136">
    <property type="component" value="Unassembled WGS sequence"/>
</dbReference>
<proteinExistence type="predicted"/>
<evidence type="ECO:0000313" key="1">
    <source>
        <dbReference type="EMBL" id="KAF7834595.1"/>
    </source>
</evidence>
<name>A0A834WYB9_9FABA</name>
<organism evidence="1 2">
    <name type="scientific">Senna tora</name>
    <dbReference type="NCBI Taxonomy" id="362788"/>
    <lineage>
        <taxon>Eukaryota</taxon>
        <taxon>Viridiplantae</taxon>
        <taxon>Streptophyta</taxon>
        <taxon>Embryophyta</taxon>
        <taxon>Tracheophyta</taxon>
        <taxon>Spermatophyta</taxon>
        <taxon>Magnoliopsida</taxon>
        <taxon>eudicotyledons</taxon>
        <taxon>Gunneridae</taxon>
        <taxon>Pentapetalae</taxon>
        <taxon>rosids</taxon>
        <taxon>fabids</taxon>
        <taxon>Fabales</taxon>
        <taxon>Fabaceae</taxon>
        <taxon>Caesalpinioideae</taxon>
        <taxon>Cassia clade</taxon>
        <taxon>Senna</taxon>
    </lineage>
</organism>
<keyword evidence="2" id="KW-1185">Reference proteome</keyword>